<proteinExistence type="predicted"/>
<reference evidence="4" key="2">
    <citation type="journal article" date="2017" name="Genome Announc.">
        <title>Genome sequences of Cyberlindnera fabianii 65, Pichia kudriavzevii 129, and Saccharomyces cerevisiae 131 isolated from fermented masau fruits in Zimbabwe.</title>
        <authorList>
            <person name="van Rijswijck I.M.H."/>
            <person name="Derks M.F.L."/>
            <person name="Abee T."/>
            <person name="de Ridder D."/>
            <person name="Smid E.J."/>
        </authorList>
    </citation>
    <scope>NUCLEOTIDE SEQUENCE [LARGE SCALE GENOMIC DNA]</scope>
    <source>
        <strain evidence="4">65</strain>
    </source>
</reference>
<dbReference type="Proteomes" id="UP000189513">
    <property type="component" value="Unassembled WGS sequence"/>
</dbReference>
<evidence type="ECO:0000313" key="4">
    <source>
        <dbReference type="Proteomes" id="UP000189513"/>
    </source>
</evidence>
<dbReference type="OMA" id="WAHYLVE"/>
<dbReference type="AlphaFoldDB" id="A0A061AMN9"/>
<dbReference type="PANTHER" id="PTHR38643">
    <property type="entry name" value="PURINE NUCLEOSIDE PERMEASE C285.05-RELATED"/>
    <property type="match status" value="1"/>
</dbReference>
<protein>
    <submittedName>
        <fullName evidence="2">CYFA0S02e06370g1_1</fullName>
    </submittedName>
    <submittedName>
        <fullName evidence="3">Purine nucleoside permease</fullName>
    </submittedName>
</protein>
<evidence type="ECO:0000313" key="3">
    <source>
        <dbReference type="EMBL" id="ONH69707.1"/>
    </source>
</evidence>
<dbReference type="PANTHER" id="PTHR38643:SF1">
    <property type="entry name" value="PURINE NUCLEOSIDE PERMEASE C285.05-RELATED"/>
    <property type="match status" value="1"/>
</dbReference>
<dbReference type="VEuPathDB" id="FungiDB:BON22_0058"/>
<dbReference type="GO" id="GO:0055085">
    <property type="term" value="P:transmembrane transport"/>
    <property type="evidence" value="ECO:0007669"/>
    <property type="project" value="InterPro"/>
</dbReference>
<evidence type="ECO:0000313" key="2">
    <source>
        <dbReference type="EMBL" id="CDR38822.1"/>
    </source>
</evidence>
<dbReference type="EMBL" id="MPUK01000001">
    <property type="protein sequence ID" value="ONH69707.1"/>
    <property type="molecule type" value="Genomic_DNA"/>
</dbReference>
<feature type="signal peptide" evidence="1">
    <location>
        <begin position="1"/>
        <end position="17"/>
    </location>
</feature>
<dbReference type="EMBL" id="LK052887">
    <property type="protein sequence ID" value="CDR38822.1"/>
    <property type="molecule type" value="Genomic_DNA"/>
</dbReference>
<sequence length="442" mass="48016">MKFSKLALGTTLGLAAANPVKEALAKRGAVTLTSTITTSCDPSTKSTETAWSTSTETVESLSTYTRTIPDTAEPSSDACGTIDQYGLYKNPNAHKPKVMIVSMFGYESITTWYNNMEFVHNITVPGLSPLFPWVHCTADYEVCQFITGESEINAAATVTAITLSPLFDLSETYFLIGGIAGGEPTLTTLGSVTFAEYAVQVALEHQIDSKEVLPKYNWTTGYFPYDAADPLAFPEEWYGTEIFRVNPVLRDRAFDLASTAELANGTDGNAEFRALYDYAPANELPGVVKCDVLTSDTYWTGDILSFYFGNLTQVMTNGSATYCSTAQEDNATLESMMRAHLFGLVDYSRIIIMRTISDFARAPPSLENDTVHFFNEVSQGGSKVAVENIYRAGKPIVDDILLNWDELYGVGAFATNEYLGDVFGTLGGTPTFGAGAISMPEA</sequence>
<dbReference type="InterPro" id="IPR009486">
    <property type="entry name" value="Pur_nuclsid_perm"/>
</dbReference>
<keyword evidence="4" id="KW-1185">Reference proteome</keyword>
<feature type="chain" id="PRO_5015026791" evidence="1">
    <location>
        <begin position="18"/>
        <end position="442"/>
    </location>
</feature>
<organism evidence="2">
    <name type="scientific">Cyberlindnera fabianii</name>
    <name type="common">Yeast</name>
    <name type="synonym">Hansenula fabianii</name>
    <dbReference type="NCBI Taxonomy" id="36022"/>
    <lineage>
        <taxon>Eukaryota</taxon>
        <taxon>Fungi</taxon>
        <taxon>Dikarya</taxon>
        <taxon>Ascomycota</taxon>
        <taxon>Saccharomycotina</taxon>
        <taxon>Saccharomycetes</taxon>
        <taxon>Phaffomycetales</taxon>
        <taxon>Phaffomycetaceae</taxon>
        <taxon>Cyberlindnera</taxon>
    </lineage>
</organism>
<name>A0A061AMN9_CYBFA</name>
<dbReference type="OrthoDB" id="2331083at2759"/>
<gene>
    <name evidence="3" type="ORF">BON22_0058</name>
    <name evidence="2" type="ORF">CYFA0S_02e06370g</name>
</gene>
<accession>A0A061AMN9</accession>
<dbReference type="Pfam" id="PF06516">
    <property type="entry name" value="NUP"/>
    <property type="match status" value="1"/>
</dbReference>
<evidence type="ECO:0000256" key="1">
    <source>
        <dbReference type="SAM" id="SignalP"/>
    </source>
</evidence>
<dbReference type="GO" id="GO:0005783">
    <property type="term" value="C:endoplasmic reticulum"/>
    <property type="evidence" value="ECO:0007669"/>
    <property type="project" value="TreeGrafter"/>
</dbReference>
<reference evidence="3" key="3">
    <citation type="submission" date="2017-01" db="EMBL/GenBank/DDBJ databases">
        <authorList>
            <person name="Mah S.A."/>
            <person name="Swanson W.J."/>
            <person name="Moy G.W."/>
            <person name="Vacquier V.D."/>
        </authorList>
    </citation>
    <scope>NUCLEOTIDE SEQUENCE [LARGE SCALE GENOMIC DNA]</scope>
    <source>
        <strain evidence="3">65</strain>
    </source>
</reference>
<dbReference type="STRING" id="36022.A0A061AMN9"/>
<keyword evidence="1" id="KW-0732">Signal</keyword>
<reference evidence="2" key="1">
    <citation type="journal article" date="2014" name="Genome Announc.">
        <title>Genome sequence of the yeast Cyberlindnera fabianii (Hansenula fabianii).</title>
        <authorList>
            <person name="Freel K.C."/>
            <person name="Sarilar V."/>
            <person name="Neuveglise C."/>
            <person name="Devillers H."/>
            <person name="Friedrich A."/>
            <person name="Schacherer J."/>
        </authorList>
    </citation>
    <scope>NUCLEOTIDE SEQUENCE</scope>
    <source>
        <strain evidence="2">YJS4271</strain>
    </source>
</reference>